<keyword evidence="6" id="KW-1185">Reference proteome</keyword>
<dbReference type="GO" id="GO:0090535">
    <property type="term" value="C:WICH complex"/>
    <property type="evidence" value="ECO:0007669"/>
    <property type="project" value="InterPro"/>
</dbReference>
<accession>A0A9D3RNW8</accession>
<dbReference type="PROSITE" id="PS50827">
    <property type="entry name" value="DDT"/>
    <property type="match status" value="1"/>
</dbReference>
<evidence type="ECO:0000313" key="5">
    <source>
        <dbReference type="EMBL" id="KAG5837644.1"/>
    </source>
</evidence>
<dbReference type="GO" id="GO:0006974">
    <property type="term" value="P:DNA damage response"/>
    <property type="evidence" value="ECO:0007669"/>
    <property type="project" value="TreeGrafter"/>
</dbReference>
<dbReference type="GO" id="GO:0140801">
    <property type="term" value="F:histone H2AXY142 kinase activity"/>
    <property type="evidence" value="ECO:0007669"/>
    <property type="project" value="InterPro"/>
</dbReference>
<feature type="compositionally biased region" description="Low complexity" evidence="3">
    <location>
        <begin position="60"/>
        <end position="81"/>
    </location>
</feature>
<proteinExistence type="predicted"/>
<feature type="compositionally biased region" description="Gly residues" evidence="3">
    <location>
        <begin position="48"/>
        <end position="59"/>
    </location>
</feature>
<feature type="non-terminal residue" evidence="5">
    <location>
        <position position="1"/>
    </location>
</feature>
<dbReference type="AlphaFoldDB" id="A0A9D3RNW8"/>
<feature type="compositionally biased region" description="Low complexity" evidence="3">
    <location>
        <begin position="1"/>
        <end position="15"/>
    </location>
</feature>
<reference evidence="5" key="1">
    <citation type="submission" date="2021-01" db="EMBL/GenBank/DDBJ databases">
        <title>A chromosome-scale assembly of European eel, Anguilla anguilla.</title>
        <authorList>
            <person name="Henkel C."/>
            <person name="Jong-Raadsen S.A."/>
            <person name="Dufour S."/>
            <person name="Weltzien F.-A."/>
            <person name="Palstra A.P."/>
            <person name="Pelster B."/>
            <person name="Spaink H.P."/>
            <person name="Van Den Thillart G.E."/>
            <person name="Jansen H."/>
            <person name="Zahm M."/>
            <person name="Klopp C."/>
            <person name="Cedric C."/>
            <person name="Louis A."/>
            <person name="Berthelot C."/>
            <person name="Parey E."/>
            <person name="Roest Crollius H."/>
            <person name="Montfort J."/>
            <person name="Robinson-Rechavi M."/>
            <person name="Bucao C."/>
            <person name="Bouchez O."/>
            <person name="Gislard M."/>
            <person name="Lluch J."/>
            <person name="Milhes M."/>
            <person name="Lampietro C."/>
            <person name="Lopez Roques C."/>
            <person name="Donnadieu C."/>
            <person name="Braasch I."/>
            <person name="Desvignes T."/>
            <person name="Postlethwait J."/>
            <person name="Bobe J."/>
            <person name="Guiguen Y."/>
            <person name="Dirks R."/>
        </authorList>
    </citation>
    <scope>NUCLEOTIDE SEQUENCE</scope>
    <source>
        <strain evidence="5">Tag_6206</strain>
        <tissue evidence="5">Liver</tissue>
    </source>
</reference>
<evidence type="ECO:0000256" key="3">
    <source>
        <dbReference type="SAM" id="MobiDB-lite"/>
    </source>
</evidence>
<feature type="region of interest" description="Disordered" evidence="3">
    <location>
        <begin position="1"/>
        <end position="112"/>
    </location>
</feature>
<protein>
    <recommendedName>
        <fullName evidence="4">DDT domain-containing protein</fullName>
    </recommendedName>
</protein>
<dbReference type="PANTHER" id="PTHR46802:SF1">
    <property type="entry name" value="TYROSINE-PROTEIN KINASE BAZ1B"/>
    <property type="match status" value="1"/>
</dbReference>
<keyword evidence="2" id="KW-0539">Nucleus</keyword>
<dbReference type="InterPro" id="IPR018501">
    <property type="entry name" value="DDT_dom"/>
</dbReference>
<evidence type="ECO:0000256" key="1">
    <source>
        <dbReference type="ARBA" id="ARBA00004123"/>
    </source>
</evidence>
<dbReference type="GO" id="GO:0042393">
    <property type="term" value="F:histone binding"/>
    <property type="evidence" value="ECO:0007669"/>
    <property type="project" value="TreeGrafter"/>
</dbReference>
<comment type="subcellular location">
    <subcellularLocation>
        <location evidence="1">Nucleus</location>
    </subcellularLocation>
</comment>
<dbReference type="EMBL" id="JAFIRN010000013">
    <property type="protein sequence ID" value="KAG5837644.1"/>
    <property type="molecule type" value="Genomic_DNA"/>
</dbReference>
<comment type="caution">
    <text evidence="5">The sequence shown here is derived from an EMBL/GenBank/DDBJ whole genome shotgun (WGS) entry which is preliminary data.</text>
</comment>
<feature type="compositionally biased region" description="Low complexity" evidence="3">
    <location>
        <begin position="96"/>
        <end position="107"/>
    </location>
</feature>
<evidence type="ECO:0000259" key="4">
    <source>
        <dbReference type="PROSITE" id="PS50827"/>
    </source>
</evidence>
<dbReference type="PANTHER" id="PTHR46802">
    <property type="entry name" value="TYROSINE-PROTEIN KINASE BAZ1B"/>
    <property type="match status" value="1"/>
</dbReference>
<feature type="region of interest" description="Disordered" evidence="3">
    <location>
        <begin position="327"/>
        <end position="357"/>
    </location>
</feature>
<sequence>GSGRAARGPGPQTQQAPPPRGAAADSLLRAAQGAGGPEEHGVLHGVQGRQGAGGGGPGAAAGRAARAGAGALGAAGAQEELGLPERRGETGSDAQEAGGAEGAAAGEAGRELQARQELQRRFEDQELQGRSLPAFRLVDTPEGLPNALFGDVAMVTDFLNCYSGLLTPDGRCPVAARALMEALAGEGAGFAYLNAVLLALLQTLLQDELAEGYRELDVPLSEIPLTAHSASELVRLCLRPSDAQAGDSGRGSEVWAPGGYDDVLSADFLERLEAAEVFELSAPEKVGLLVALCHRILMTYSAEDHVEAVQQRIARLWKDRLATLKDANDRKRPTSSARGSCWRPGRRRVLGQGGGRG</sequence>
<evidence type="ECO:0000256" key="2">
    <source>
        <dbReference type="ARBA" id="ARBA00023242"/>
    </source>
</evidence>
<name>A0A9D3RNW8_ANGAN</name>
<evidence type="ECO:0000313" key="6">
    <source>
        <dbReference type="Proteomes" id="UP001044222"/>
    </source>
</evidence>
<gene>
    <name evidence="5" type="ORF">ANANG_G00241620</name>
</gene>
<dbReference type="Proteomes" id="UP001044222">
    <property type="component" value="Chromosome 13"/>
</dbReference>
<dbReference type="InterPro" id="IPR047174">
    <property type="entry name" value="BAZ1B"/>
</dbReference>
<feature type="domain" description="DDT" evidence="4">
    <location>
        <begin position="146"/>
        <end position="210"/>
    </location>
</feature>
<organism evidence="5 6">
    <name type="scientific">Anguilla anguilla</name>
    <name type="common">European freshwater eel</name>
    <name type="synonym">Muraena anguilla</name>
    <dbReference type="NCBI Taxonomy" id="7936"/>
    <lineage>
        <taxon>Eukaryota</taxon>
        <taxon>Metazoa</taxon>
        <taxon>Chordata</taxon>
        <taxon>Craniata</taxon>
        <taxon>Vertebrata</taxon>
        <taxon>Euteleostomi</taxon>
        <taxon>Actinopterygii</taxon>
        <taxon>Neopterygii</taxon>
        <taxon>Teleostei</taxon>
        <taxon>Anguilliformes</taxon>
        <taxon>Anguillidae</taxon>
        <taxon>Anguilla</taxon>
    </lineage>
</organism>
<dbReference type="SMART" id="SM00571">
    <property type="entry name" value="DDT"/>
    <property type="match status" value="1"/>
</dbReference>